<evidence type="ECO:0000256" key="6">
    <source>
        <dbReference type="ARBA" id="ARBA00022840"/>
    </source>
</evidence>
<evidence type="ECO:0000313" key="10">
    <source>
        <dbReference type="Proteomes" id="UP000767854"/>
    </source>
</evidence>
<keyword evidence="5 8" id="KW-0547">Nucleotide-binding</keyword>
<comment type="miscellaneous">
    <text evidence="8">The reaction proceeds by a bi uni uni bi ping pong mechanism.</text>
</comment>
<feature type="binding site" evidence="8">
    <location>
        <position position="177"/>
    </location>
    <ligand>
        <name>ATP</name>
        <dbReference type="ChEBI" id="CHEBI:30616"/>
    </ligand>
</feature>
<accession>A0ABS2MRC7</accession>
<keyword evidence="8" id="KW-0963">Cytoplasm</keyword>
<reference evidence="9 10" key="1">
    <citation type="submission" date="2021-01" db="EMBL/GenBank/DDBJ databases">
        <title>Genomic Encyclopedia of Type Strains, Phase IV (KMG-IV): sequencing the most valuable type-strain genomes for metagenomic binning, comparative biology and taxonomic classification.</title>
        <authorList>
            <person name="Goeker M."/>
        </authorList>
    </citation>
    <scope>NUCLEOTIDE SEQUENCE [LARGE SCALE GENOMIC DNA]</scope>
    <source>
        <strain evidence="9 10">DSM 24436</strain>
    </source>
</reference>
<feature type="binding site" evidence="8">
    <location>
        <begin position="185"/>
        <end position="188"/>
    </location>
    <ligand>
        <name>ATP</name>
        <dbReference type="ChEBI" id="CHEBI:30616"/>
    </ligand>
</feature>
<dbReference type="Proteomes" id="UP000767854">
    <property type="component" value="Unassembled WGS sequence"/>
</dbReference>
<feature type="binding site" evidence="8">
    <location>
        <begin position="148"/>
        <end position="151"/>
    </location>
    <ligand>
        <name>ATP</name>
        <dbReference type="ChEBI" id="CHEBI:30616"/>
    </ligand>
</feature>
<dbReference type="PANTHER" id="PTHR21299">
    <property type="entry name" value="CYTIDYLATE KINASE/PANTOATE-BETA-ALANINE LIGASE"/>
    <property type="match status" value="1"/>
</dbReference>
<dbReference type="EMBL" id="JAFBDT010000010">
    <property type="protein sequence ID" value="MBM7561966.1"/>
    <property type="molecule type" value="Genomic_DNA"/>
</dbReference>
<evidence type="ECO:0000256" key="1">
    <source>
        <dbReference type="ARBA" id="ARBA00004990"/>
    </source>
</evidence>
<feature type="binding site" evidence="8">
    <location>
        <position position="154"/>
    </location>
    <ligand>
        <name>(R)-pantoate</name>
        <dbReference type="ChEBI" id="CHEBI:15980"/>
    </ligand>
</feature>
<dbReference type="PANTHER" id="PTHR21299:SF1">
    <property type="entry name" value="PANTOATE--BETA-ALANINE LIGASE"/>
    <property type="match status" value="1"/>
</dbReference>
<comment type="subcellular location">
    <subcellularLocation>
        <location evidence="8">Cytoplasm</location>
    </subcellularLocation>
</comment>
<comment type="subunit">
    <text evidence="8">Homodimer.</text>
</comment>
<keyword evidence="10" id="KW-1185">Reference proteome</keyword>
<dbReference type="Gene3D" id="3.40.50.620">
    <property type="entry name" value="HUPs"/>
    <property type="match status" value="1"/>
</dbReference>
<evidence type="ECO:0000256" key="7">
    <source>
        <dbReference type="ARBA" id="ARBA00048258"/>
    </source>
</evidence>
<dbReference type="CDD" id="cd00560">
    <property type="entry name" value="PanC"/>
    <property type="match status" value="1"/>
</dbReference>
<dbReference type="InterPro" id="IPR042176">
    <property type="entry name" value="Pantoate_ligase_C"/>
</dbReference>
<dbReference type="InterPro" id="IPR014729">
    <property type="entry name" value="Rossmann-like_a/b/a_fold"/>
</dbReference>
<evidence type="ECO:0000256" key="8">
    <source>
        <dbReference type="HAMAP-Rule" id="MF_00158"/>
    </source>
</evidence>
<dbReference type="Gene3D" id="3.30.1300.10">
    <property type="entry name" value="Pantoate-beta-alanine ligase, C-terminal domain"/>
    <property type="match status" value="1"/>
</dbReference>
<comment type="similarity">
    <text evidence="2 8">Belongs to the pantothenate synthetase family.</text>
</comment>
<organism evidence="9 10">
    <name type="scientific">Fusibacter tunisiensis</name>
    <dbReference type="NCBI Taxonomy" id="1008308"/>
    <lineage>
        <taxon>Bacteria</taxon>
        <taxon>Bacillati</taxon>
        <taxon>Bacillota</taxon>
        <taxon>Clostridia</taxon>
        <taxon>Eubacteriales</taxon>
        <taxon>Eubacteriales Family XII. Incertae Sedis</taxon>
        <taxon>Fusibacter</taxon>
    </lineage>
</organism>
<evidence type="ECO:0000256" key="4">
    <source>
        <dbReference type="ARBA" id="ARBA00022655"/>
    </source>
</evidence>
<dbReference type="NCBIfam" id="TIGR00018">
    <property type="entry name" value="panC"/>
    <property type="match status" value="1"/>
</dbReference>
<dbReference type="NCBIfam" id="TIGR00125">
    <property type="entry name" value="cyt_tran_rel"/>
    <property type="match status" value="1"/>
</dbReference>
<keyword evidence="3 8" id="KW-0436">Ligase</keyword>
<dbReference type="SUPFAM" id="SSF52374">
    <property type="entry name" value="Nucleotidylyl transferase"/>
    <property type="match status" value="1"/>
</dbReference>
<dbReference type="GO" id="GO:0004592">
    <property type="term" value="F:pantoate-beta-alanine ligase activity"/>
    <property type="evidence" value="ECO:0007669"/>
    <property type="project" value="UniProtKB-EC"/>
</dbReference>
<sequence>MKIIHEIGALKSVLKHHKMNGKTVGFVPTMGFFHEGHLSLMKYARKKSDVVVVSLFVNPTQFGPSEDFDAYPRNLDRDMDLCNSVGVDYMFVPEVLEMYPEGYATYVTVESDMTNQLCGASRPGHFKGVATVVTKLFNIVEPDFAFFGQKDAQQVSVLKRMCKDLNSSVEIIACPIVRESDGLAMSSRNVYLSQSERQDALVLYKALSEAERLIRKGQREAISVKNTMVEIIESVSTSKIDYVEIVSATTLKPVETITEDTLIALAVKIGKTRLIDNLNVDFL</sequence>
<feature type="binding site" evidence="8">
    <location>
        <position position="61"/>
    </location>
    <ligand>
        <name>beta-alanine</name>
        <dbReference type="ChEBI" id="CHEBI:57966"/>
    </ligand>
</feature>
<comment type="caution">
    <text evidence="9">The sequence shown here is derived from an EMBL/GenBank/DDBJ whole genome shotgun (WGS) entry which is preliminary data.</text>
</comment>
<gene>
    <name evidence="8" type="primary">panC</name>
    <name evidence="9" type="ORF">JOC49_001509</name>
</gene>
<dbReference type="InterPro" id="IPR004821">
    <property type="entry name" value="Cyt_trans-like"/>
</dbReference>
<dbReference type="EC" id="6.3.2.1" evidence="8"/>
<dbReference type="HAMAP" id="MF_00158">
    <property type="entry name" value="PanC"/>
    <property type="match status" value="1"/>
</dbReference>
<feature type="binding site" evidence="8">
    <location>
        <begin position="30"/>
        <end position="37"/>
    </location>
    <ligand>
        <name>ATP</name>
        <dbReference type="ChEBI" id="CHEBI:30616"/>
    </ligand>
</feature>
<keyword evidence="6 8" id="KW-0067">ATP-binding</keyword>
<protein>
    <recommendedName>
        <fullName evidence="8">Pantothenate synthetase</fullName>
        <shortName evidence="8">PS</shortName>
        <ecNumber evidence="8">6.3.2.1</ecNumber>
    </recommendedName>
    <alternativeName>
        <fullName evidence="8">Pantoate--beta-alanine ligase</fullName>
    </alternativeName>
    <alternativeName>
        <fullName evidence="8">Pantoate-activating enzyme</fullName>
    </alternativeName>
</protein>
<dbReference type="InterPro" id="IPR003721">
    <property type="entry name" value="Pantoate_ligase"/>
</dbReference>
<proteinExistence type="inferred from homology"/>
<dbReference type="Pfam" id="PF02569">
    <property type="entry name" value="Pantoate_ligase"/>
    <property type="match status" value="1"/>
</dbReference>
<feature type="binding site" evidence="8">
    <location>
        <position position="61"/>
    </location>
    <ligand>
        <name>(R)-pantoate</name>
        <dbReference type="ChEBI" id="CHEBI:15980"/>
    </ligand>
</feature>
<feature type="active site" description="Proton donor" evidence="8">
    <location>
        <position position="37"/>
    </location>
</feature>
<name>A0ABS2MRC7_9FIRM</name>
<evidence type="ECO:0000256" key="2">
    <source>
        <dbReference type="ARBA" id="ARBA00009256"/>
    </source>
</evidence>
<evidence type="ECO:0000313" key="9">
    <source>
        <dbReference type="EMBL" id="MBM7561966.1"/>
    </source>
</evidence>
<comment type="pathway">
    <text evidence="1 8">Cofactor biosynthesis; (R)-pantothenate biosynthesis; (R)-pantothenate from (R)-pantoate and beta-alanine: step 1/1.</text>
</comment>
<evidence type="ECO:0000256" key="5">
    <source>
        <dbReference type="ARBA" id="ARBA00022741"/>
    </source>
</evidence>
<dbReference type="RefSeq" id="WP_204663953.1">
    <property type="nucleotide sequence ID" value="NZ_JAFBDT010000010.1"/>
</dbReference>
<keyword evidence="4 8" id="KW-0566">Pantothenate biosynthesis</keyword>
<comment type="function">
    <text evidence="8">Catalyzes the condensation of pantoate with beta-alanine in an ATP-dependent reaction via a pantoyl-adenylate intermediate.</text>
</comment>
<evidence type="ECO:0000256" key="3">
    <source>
        <dbReference type="ARBA" id="ARBA00022598"/>
    </source>
</evidence>
<comment type="catalytic activity">
    <reaction evidence="7 8">
        <text>(R)-pantoate + beta-alanine + ATP = (R)-pantothenate + AMP + diphosphate + H(+)</text>
        <dbReference type="Rhea" id="RHEA:10912"/>
        <dbReference type="ChEBI" id="CHEBI:15378"/>
        <dbReference type="ChEBI" id="CHEBI:15980"/>
        <dbReference type="ChEBI" id="CHEBI:29032"/>
        <dbReference type="ChEBI" id="CHEBI:30616"/>
        <dbReference type="ChEBI" id="CHEBI:33019"/>
        <dbReference type="ChEBI" id="CHEBI:57966"/>
        <dbReference type="ChEBI" id="CHEBI:456215"/>
        <dbReference type="EC" id="6.3.2.1"/>
    </reaction>
</comment>